<dbReference type="PANTHER" id="PTHR36848">
    <property type="entry name" value="DNA-BINDING PROTEIN (PUTATIVE SECRETED PROTEIN)-RELATED"/>
    <property type="match status" value="1"/>
</dbReference>
<dbReference type="EMBL" id="JADFFM010000001">
    <property type="protein sequence ID" value="MBE9666404.1"/>
    <property type="molecule type" value="Genomic_DNA"/>
</dbReference>
<dbReference type="InterPro" id="IPR053161">
    <property type="entry name" value="Ulvan_degrading_GH"/>
</dbReference>
<reference evidence="2 3" key="1">
    <citation type="submission" date="2020-10" db="EMBL/GenBank/DDBJ databases">
        <title>Mucilaginibacter mali sp. nov., isolated from rhizosphere soil of apple orchard.</title>
        <authorList>
            <person name="Lee J.-S."/>
            <person name="Kim H.S."/>
            <person name="Kim J.-S."/>
        </authorList>
    </citation>
    <scope>NUCLEOTIDE SEQUENCE [LARGE SCALE GENOMIC DNA]</scope>
    <source>
        <strain evidence="2 3">KCTC 23157</strain>
    </source>
</reference>
<keyword evidence="1" id="KW-0732">Signal</keyword>
<name>A0ABR9XG87_9SPHI</name>
<feature type="signal peptide" evidence="1">
    <location>
        <begin position="1"/>
        <end position="19"/>
    </location>
</feature>
<dbReference type="InterPro" id="IPR029062">
    <property type="entry name" value="Class_I_gatase-like"/>
</dbReference>
<organism evidence="2 3">
    <name type="scientific">Mucilaginibacter boryungensis</name>
    <dbReference type="NCBI Taxonomy" id="768480"/>
    <lineage>
        <taxon>Bacteria</taxon>
        <taxon>Pseudomonadati</taxon>
        <taxon>Bacteroidota</taxon>
        <taxon>Sphingobacteriia</taxon>
        <taxon>Sphingobacteriales</taxon>
        <taxon>Sphingobacteriaceae</taxon>
        <taxon>Mucilaginibacter</taxon>
    </lineage>
</organism>
<evidence type="ECO:0000313" key="3">
    <source>
        <dbReference type="Proteomes" id="UP000632774"/>
    </source>
</evidence>
<accession>A0ABR9XG87</accession>
<keyword evidence="3" id="KW-1185">Reference proteome</keyword>
<evidence type="ECO:0000256" key="1">
    <source>
        <dbReference type="SAM" id="SignalP"/>
    </source>
</evidence>
<dbReference type="Proteomes" id="UP000632774">
    <property type="component" value="Unassembled WGS sequence"/>
</dbReference>
<feature type="chain" id="PRO_5046273617" evidence="1">
    <location>
        <begin position="20"/>
        <end position="698"/>
    </location>
</feature>
<sequence length="698" mass="78602">MKKLILLMACLSCALNLKAQNAVWQRLTNPTYAEMQANLKNYPLPYGQTLTWGLQGPVTRESIVKDLDAICKTGLRVVTIEAGYKMNDPYLSDGWFKTVQIVVEELKKRGMHLWIIDEGKYPSGFAGGKFSRERPDLRMQGLVVYKRIGLKEGETANEQLDQSVISAVAVNNETKTNEIIDISNHHLNWTAKPGEWQVLLIQHRFKTSVTRASNNPTGGKDTVNSLCDYLNPVATRQFLEFTHVQYKKYIGNEFGKTVLGFRGDEPEYNFTPWTPGLDSIFKKRKGYDVKPFIASFFTPNPTKEQKLAKADFWDVWSDLYRDNFFKVQGDWCAQNGLEYMVHIDHEDMLMDLARTEGDFFKDMRYVQIPGVDAIWHQIWYDNVADFPKLASSAAHLYGHPRALSESFAAYTPKPTVDDARWVVNEQLVRGINLFEFMFWSSSAGGRGGPSGYMAEAGFPAMVDYANRASYLLANGKPAAQVGVYCPTESMWMGNKESNTSLLAISKQLLEHQVDFDYIDNQSLETVFKLGKGTFTNQSGQQYRAIIISTVSVMTETAITRLKAFEQTGGKVIYTGPYPEIAGKTYKDARLSNIKGKTTELTNAVINTLPKDVKLNNPAPTIKYLHRSWNDAELYFFFNEGDQPQNVKATLSGSGKAELWDAATGNIAPINALNKNGQSSLTLDLPAHQTKFIIIHRTK</sequence>
<dbReference type="Gene3D" id="3.40.50.880">
    <property type="match status" value="1"/>
</dbReference>
<protein>
    <submittedName>
        <fullName evidence="2">Beta-galactosidase</fullName>
    </submittedName>
</protein>
<evidence type="ECO:0000313" key="2">
    <source>
        <dbReference type="EMBL" id="MBE9666404.1"/>
    </source>
</evidence>
<gene>
    <name evidence="2" type="ORF">IRJ18_08540</name>
</gene>
<dbReference type="RefSeq" id="WP_194105764.1">
    <property type="nucleotide sequence ID" value="NZ_JADFFM010000001.1"/>
</dbReference>
<dbReference type="Pfam" id="PF17132">
    <property type="entry name" value="Glyco_hydro_106"/>
    <property type="match status" value="2"/>
</dbReference>
<proteinExistence type="predicted"/>
<dbReference type="PANTHER" id="PTHR36848:SF2">
    <property type="entry name" value="SECRETED PROTEIN"/>
    <property type="match status" value="1"/>
</dbReference>
<comment type="caution">
    <text evidence="2">The sequence shown here is derived from an EMBL/GenBank/DDBJ whole genome shotgun (WGS) entry which is preliminary data.</text>
</comment>